<protein>
    <submittedName>
        <fullName evidence="3">FAS-associated death domain protein</fullName>
    </submittedName>
</protein>
<dbReference type="InterPro" id="IPR011029">
    <property type="entry name" value="DEATH-like_dom_sf"/>
</dbReference>
<dbReference type="PANTHER" id="PTHR15077:SF10">
    <property type="entry name" value="FAS-ASSOCIATED DEATH DOMAIN PROTEIN"/>
    <property type="match status" value="1"/>
</dbReference>
<dbReference type="InterPro" id="IPR016729">
    <property type="entry name" value="FADD"/>
</dbReference>
<dbReference type="Gene3D" id="1.10.533.10">
    <property type="entry name" value="Death Domain, Fas"/>
    <property type="match status" value="2"/>
</dbReference>
<dbReference type="InterPro" id="IPR000488">
    <property type="entry name" value="Death_dom"/>
</dbReference>
<dbReference type="GO" id="GO:0042981">
    <property type="term" value="P:regulation of apoptotic process"/>
    <property type="evidence" value="ECO:0007669"/>
    <property type="project" value="InterPro"/>
</dbReference>
<sequence length="188" mass="21584">MSSETFNALLLDISNQLKEDDLTKLKFLLGDRIGKRDLERISSGHDLFQAMRERELLGPENRDLLNNLLKNIPRPDLSKKLQQDPAPIRGPSEEETAKLVIASRVISENLGRSWRKLGRRLGMSESKLESISKRHPTELEETAMELLKEWTKSREAEARTEDLVKALRDCQFNLTADKVEDKLRAEGY</sequence>
<dbReference type="GO" id="GO:0031265">
    <property type="term" value="C:CD95 death-inducing signaling complex"/>
    <property type="evidence" value="ECO:0007669"/>
    <property type="project" value="TreeGrafter"/>
</dbReference>
<dbReference type="SMART" id="SM00031">
    <property type="entry name" value="DED"/>
    <property type="match status" value="1"/>
</dbReference>
<dbReference type="PANTHER" id="PTHR15077">
    <property type="entry name" value="FAS-ASSOCIATING DEATH DOMAIN-CONTAINING PROTEIN FADD"/>
    <property type="match status" value="1"/>
</dbReference>
<dbReference type="EMBL" id="WKFB01000156">
    <property type="protein sequence ID" value="KAF6733571.1"/>
    <property type="molecule type" value="Genomic_DNA"/>
</dbReference>
<dbReference type="InterPro" id="IPR001875">
    <property type="entry name" value="DED_dom"/>
</dbReference>
<evidence type="ECO:0000259" key="2">
    <source>
        <dbReference type="PROSITE" id="PS50168"/>
    </source>
</evidence>
<evidence type="ECO:0000313" key="4">
    <source>
        <dbReference type="Proteomes" id="UP000646548"/>
    </source>
</evidence>
<evidence type="ECO:0000259" key="1">
    <source>
        <dbReference type="PROSITE" id="PS50017"/>
    </source>
</evidence>
<dbReference type="Pfam" id="PF00531">
    <property type="entry name" value="Death"/>
    <property type="match status" value="1"/>
</dbReference>
<dbReference type="SUPFAM" id="SSF47986">
    <property type="entry name" value="DEATH domain"/>
    <property type="match status" value="1"/>
</dbReference>
<name>A0A834CWP5_ORYME</name>
<dbReference type="PROSITE" id="PS50017">
    <property type="entry name" value="DEATH_DOMAIN"/>
    <property type="match status" value="1"/>
</dbReference>
<accession>A0A834CWP5</accession>
<dbReference type="PROSITE" id="PS50168">
    <property type="entry name" value="DED"/>
    <property type="match status" value="1"/>
</dbReference>
<proteinExistence type="predicted"/>
<dbReference type="GO" id="GO:0097191">
    <property type="term" value="P:extrinsic apoptotic signaling pathway"/>
    <property type="evidence" value="ECO:0007669"/>
    <property type="project" value="TreeGrafter"/>
</dbReference>
<dbReference type="CDD" id="cd08336">
    <property type="entry name" value="DED_FADD"/>
    <property type="match status" value="1"/>
</dbReference>
<dbReference type="Pfam" id="PF01335">
    <property type="entry name" value="DED"/>
    <property type="match status" value="1"/>
</dbReference>
<gene>
    <name evidence="3" type="ORF">FQA47_017565</name>
</gene>
<dbReference type="GO" id="GO:0005123">
    <property type="term" value="F:death receptor binding"/>
    <property type="evidence" value="ECO:0007669"/>
    <property type="project" value="TreeGrafter"/>
</dbReference>
<comment type="caution">
    <text evidence="3">The sequence shown here is derived from an EMBL/GenBank/DDBJ whole genome shotgun (WGS) entry which is preliminary data.</text>
</comment>
<dbReference type="GO" id="GO:0089720">
    <property type="term" value="F:caspase binding"/>
    <property type="evidence" value="ECO:0007669"/>
    <property type="project" value="TreeGrafter"/>
</dbReference>
<reference evidence="3" key="1">
    <citation type="journal article" name="BMC Genomics">
        <title>Long-read sequencing and de novo genome assembly of marine medaka (Oryzias melastigma).</title>
        <authorList>
            <person name="Liang P."/>
            <person name="Saqib H.S.A."/>
            <person name="Ni X."/>
            <person name="Shen Y."/>
        </authorList>
    </citation>
    <scope>NUCLEOTIDE SEQUENCE</scope>
    <source>
        <strain evidence="3">Bigg-433</strain>
    </source>
</reference>
<dbReference type="SMART" id="SM00005">
    <property type="entry name" value="DEATH"/>
    <property type="match status" value="1"/>
</dbReference>
<feature type="domain" description="DED" evidence="2">
    <location>
        <begin position="5"/>
        <end position="83"/>
    </location>
</feature>
<evidence type="ECO:0000313" key="3">
    <source>
        <dbReference type="EMBL" id="KAF6733571.1"/>
    </source>
</evidence>
<dbReference type="FunFam" id="1.10.533.10:FF:000059">
    <property type="entry name" value="Fas-associated via death domain"/>
    <property type="match status" value="1"/>
</dbReference>
<dbReference type="GO" id="GO:0045089">
    <property type="term" value="P:positive regulation of innate immune response"/>
    <property type="evidence" value="ECO:0007669"/>
    <property type="project" value="TreeGrafter"/>
</dbReference>
<organism evidence="3 4">
    <name type="scientific">Oryzias melastigma</name>
    <name type="common">Marine medaka</name>
    <dbReference type="NCBI Taxonomy" id="30732"/>
    <lineage>
        <taxon>Eukaryota</taxon>
        <taxon>Metazoa</taxon>
        <taxon>Chordata</taxon>
        <taxon>Craniata</taxon>
        <taxon>Vertebrata</taxon>
        <taxon>Euteleostomi</taxon>
        <taxon>Actinopterygii</taxon>
        <taxon>Neopterygii</taxon>
        <taxon>Teleostei</taxon>
        <taxon>Neoteleostei</taxon>
        <taxon>Acanthomorphata</taxon>
        <taxon>Ovalentaria</taxon>
        <taxon>Atherinomorphae</taxon>
        <taxon>Beloniformes</taxon>
        <taxon>Adrianichthyidae</taxon>
        <taxon>Oryziinae</taxon>
        <taxon>Oryzias</taxon>
    </lineage>
</organism>
<dbReference type="AlphaFoldDB" id="A0A834CWP5"/>
<dbReference type="Proteomes" id="UP000646548">
    <property type="component" value="Unassembled WGS sequence"/>
</dbReference>
<feature type="domain" description="Death" evidence="1">
    <location>
        <begin position="99"/>
        <end position="183"/>
    </location>
</feature>